<organism evidence="2 3">
    <name type="scientific">Colletotrichum nymphaeae SA-01</name>
    <dbReference type="NCBI Taxonomy" id="1460502"/>
    <lineage>
        <taxon>Eukaryota</taxon>
        <taxon>Fungi</taxon>
        <taxon>Dikarya</taxon>
        <taxon>Ascomycota</taxon>
        <taxon>Pezizomycotina</taxon>
        <taxon>Sordariomycetes</taxon>
        <taxon>Hypocreomycetidae</taxon>
        <taxon>Glomerellales</taxon>
        <taxon>Glomerellaceae</taxon>
        <taxon>Colletotrichum</taxon>
        <taxon>Colletotrichum acutatum species complex</taxon>
    </lineage>
</organism>
<dbReference type="AlphaFoldDB" id="A0A135TNX4"/>
<dbReference type="OrthoDB" id="4802527at2759"/>
<protein>
    <recommendedName>
        <fullName evidence="1">2EXR domain-containing protein</fullName>
    </recommendedName>
</protein>
<proteinExistence type="predicted"/>
<dbReference type="Pfam" id="PF20150">
    <property type="entry name" value="2EXR"/>
    <property type="match status" value="1"/>
</dbReference>
<comment type="caution">
    <text evidence="2">The sequence shown here is derived from an EMBL/GenBank/DDBJ whole genome shotgun (WGS) entry which is preliminary data.</text>
</comment>
<name>A0A135TNX4_9PEZI</name>
<dbReference type="EMBL" id="JEMN01001063">
    <property type="protein sequence ID" value="KXH49900.1"/>
    <property type="molecule type" value="Genomic_DNA"/>
</dbReference>
<evidence type="ECO:0000313" key="2">
    <source>
        <dbReference type="EMBL" id="KXH49900.1"/>
    </source>
</evidence>
<evidence type="ECO:0000259" key="1">
    <source>
        <dbReference type="Pfam" id="PF20150"/>
    </source>
</evidence>
<keyword evidence="3" id="KW-1185">Reference proteome</keyword>
<feature type="domain" description="2EXR" evidence="1">
    <location>
        <begin position="4"/>
        <end position="68"/>
    </location>
</feature>
<sequence length="230" mass="27279">MPTFDCFPLLPLEVRERIWELAMEPRQIVYGEEPPAYRQCPWPSFAPSPPLLHTCLQSRTHLQRFYAKVNVEIDTIYLVQYALKELRAECPAVRKLIILGTDSELFYYNYCSELRRMERLETVTILHLESPERTGENWWAGWDDKMAGYYFRDDPVAFYTRILYPKCPPYEISPVNYLKVERAHRRRLVAEHPDWYEPGYEVSDSDDDVCGPNRFRKGYGRHLEGYTTPP</sequence>
<dbReference type="Proteomes" id="UP000070054">
    <property type="component" value="Unassembled WGS sequence"/>
</dbReference>
<evidence type="ECO:0000313" key="3">
    <source>
        <dbReference type="Proteomes" id="UP000070054"/>
    </source>
</evidence>
<reference evidence="2 3" key="1">
    <citation type="submission" date="2014-02" db="EMBL/GenBank/DDBJ databases">
        <title>The genome sequence of Colletotrichum nymphaeae SA-01.</title>
        <authorList>
            <person name="Baroncelli R."/>
            <person name="Thon M.R."/>
        </authorList>
    </citation>
    <scope>NUCLEOTIDE SEQUENCE [LARGE SCALE GENOMIC DNA]</scope>
    <source>
        <strain evidence="2 3">SA-01</strain>
    </source>
</reference>
<accession>A0A135TNX4</accession>
<dbReference type="InterPro" id="IPR045518">
    <property type="entry name" value="2EXR"/>
</dbReference>
<gene>
    <name evidence="2" type="ORF">CNYM01_10032</name>
</gene>